<reference evidence="2" key="2">
    <citation type="submission" date="2016-05" db="EMBL/GenBank/DDBJ databases">
        <authorList>
            <person name="Cock P.J.A."/>
            <person name="Cock P.J.A."/>
        </authorList>
    </citation>
    <scope>NUCLEOTIDE SEQUENCE</scope>
    <source>
        <strain evidence="2">PWN146_assembly</strain>
    </source>
</reference>
<dbReference type="SMR" id="A0A1C3HFI1"/>
<dbReference type="InterPro" id="IPR014894">
    <property type="entry name" value="DcrB/EagT6"/>
</dbReference>
<dbReference type="EMBL" id="LT575490">
    <property type="protein sequence ID" value="SAY43810.1"/>
    <property type="molecule type" value="Genomic_DNA"/>
</dbReference>
<dbReference type="RefSeq" id="WP_025303306.1">
    <property type="nucleotide sequence ID" value="NZ_CAMKII010000001.1"/>
</dbReference>
<gene>
    <name evidence="1" type="ORF">AB868_03647</name>
    <name evidence="2" type="ORF">PWN146_02503</name>
</gene>
<organism evidence="2">
    <name type="scientific">Serratia marcescens</name>
    <dbReference type="NCBI Taxonomy" id="615"/>
    <lineage>
        <taxon>Bacteria</taxon>
        <taxon>Pseudomonadati</taxon>
        <taxon>Pseudomonadota</taxon>
        <taxon>Gammaproteobacteria</taxon>
        <taxon>Enterobacterales</taxon>
        <taxon>Yersiniaceae</taxon>
        <taxon>Serratia</taxon>
    </lineage>
</organism>
<accession>A0A1C3HFI1</accession>
<protein>
    <recommendedName>
        <fullName evidence="4">DUF1795 domain-containing protein</fullName>
    </recommendedName>
</protein>
<proteinExistence type="predicted"/>
<dbReference type="AlphaFoldDB" id="A0A1C3HFI1"/>
<evidence type="ECO:0000313" key="3">
    <source>
        <dbReference type="Proteomes" id="UP000037482"/>
    </source>
</evidence>
<dbReference type="Proteomes" id="UP000037482">
    <property type="component" value="Unassembled WGS sequence"/>
</dbReference>
<accession>A0A656VLF6</accession>
<sequence>MDYLFQEGHFTLPAIAWQDCTVNILKNPQTGASLVITRGIIPQGATLEDEFEKQWQALLPQISDLQQSPRRRISAGPQGHLKAIEVTSRFIRAGHHHHQHQLAVQPDESQTLLIVTYAAMRPFTPEDDAHWQQVKASLVLTEHSEQ</sequence>
<dbReference type="SUPFAM" id="SSF55724">
    <property type="entry name" value="Mog1p/PsbP-like"/>
    <property type="match status" value="1"/>
</dbReference>
<evidence type="ECO:0000313" key="1">
    <source>
        <dbReference type="EMBL" id="KMU52891.1"/>
    </source>
</evidence>
<dbReference type="Pfam" id="PF08786">
    <property type="entry name" value="DcrB"/>
    <property type="match status" value="1"/>
</dbReference>
<dbReference type="Gene3D" id="3.40.1000.10">
    <property type="entry name" value="Mog1/PsbP, alpha/beta/alpha sandwich"/>
    <property type="match status" value="1"/>
</dbReference>
<name>A0A1C3HFI1_SERMA</name>
<evidence type="ECO:0008006" key="4">
    <source>
        <dbReference type="Google" id="ProtNLM"/>
    </source>
</evidence>
<reference evidence="1 3" key="1">
    <citation type="submission" date="2015-06" db="EMBL/GenBank/DDBJ databases">
        <title>Draft Genome of Serratia marcescens Strain AH0650_Sm1.</title>
        <authorList>
            <person name="Wan Y."/>
            <person name="Gorrie C."/>
            <person name="Holt K."/>
        </authorList>
    </citation>
    <scope>NUCLEOTIDE SEQUENCE [LARGE SCALE GENOMIC DNA]</scope>
    <source>
        <strain evidence="1 3">AH0650_Sm1</strain>
    </source>
</reference>
<dbReference type="InterPro" id="IPR016123">
    <property type="entry name" value="Mog1/PsbP_a/b/a-sand"/>
</dbReference>
<evidence type="ECO:0000313" key="2">
    <source>
        <dbReference type="EMBL" id="SAY43810.1"/>
    </source>
</evidence>
<dbReference type="EMBL" id="LFJS01000012">
    <property type="protein sequence ID" value="KMU52891.1"/>
    <property type="molecule type" value="Genomic_DNA"/>
</dbReference>
<dbReference type="GeneID" id="87003938"/>